<organism evidence="10 11">
    <name type="scientific">Streptomyces tateyamensis</name>
    <dbReference type="NCBI Taxonomy" id="565073"/>
    <lineage>
        <taxon>Bacteria</taxon>
        <taxon>Bacillati</taxon>
        <taxon>Actinomycetota</taxon>
        <taxon>Actinomycetes</taxon>
        <taxon>Kitasatosporales</taxon>
        <taxon>Streptomycetaceae</taxon>
        <taxon>Streptomyces</taxon>
    </lineage>
</organism>
<proteinExistence type="inferred from homology"/>
<dbReference type="InterPro" id="IPR011990">
    <property type="entry name" value="TPR-like_helical_dom_sf"/>
</dbReference>
<dbReference type="AlphaFoldDB" id="A0A2V4NH72"/>
<dbReference type="OrthoDB" id="3862494at2"/>
<dbReference type="Gene3D" id="3.40.50.300">
    <property type="entry name" value="P-loop containing nucleotide triphosphate hydrolases"/>
    <property type="match status" value="1"/>
</dbReference>
<dbReference type="EMBL" id="PYBW01000186">
    <property type="protein sequence ID" value="PYC66076.1"/>
    <property type="molecule type" value="Genomic_DNA"/>
</dbReference>
<evidence type="ECO:0000259" key="9">
    <source>
        <dbReference type="PROSITE" id="PS51755"/>
    </source>
</evidence>
<dbReference type="SUPFAM" id="SSF48452">
    <property type="entry name" value="TPR-like"/>
    <property type="match status" value="2"/>
</dbReference>
<keyword evidence="4 7" id="KW-0238">DNA-binding</keyword>
<dbReference type="Pfam" id="PF03704">
    <property type="entry name" value="BTAD"/>
    <property type="match status" value="1"/>
</dbReference>
<dbReference type="InterPro" id="IPR019734">
    <property type="entry name" value="TPR_rpt"/>
</dbReference>
<keyword evidence="5" id="KW-0804">Transcription</keyword>
<evidence type="ECO:0000256" key="2">
    <source>
        <dbReference type="ARBA" id="ARBA00023012"/>
    </source>
</evidence>
<evidence type="ECO:0000256" key="4">
    <source>
        <dbReference type="ARBA" id="ARBA00023125"/>
    </source>
</evidence>
<evidence type="ECO:0000256" key="5">
    <source>
        <dbReference type="ARBA" id="ARBA00023163"/>
    </source>
</evidence>
<evidence type="ECO:0000256" key="6">
    <source>
        <dbReference type="PROSITE-ProRule" id="PRU00339"/>
    </source>
</evidence>
<dbReference type="PANTHER" id="PTHR35807:SF1">
    <property type="entry name" value="TRANSCRIPTIONAL REGULATOR REDD"/>
    <property type="match status" value="1"/>
</dbReference>
<dbReference type="GO" id="GO:0006355">
    <property type="term" value="P:regulation of DNA-templated transcription"/>
    <property type="evidence" value="ECO:0007669"/>
    <property type="project" value="InterPro"/>
</dbReference>
<keyword evidence="3" id="KW-0805">Transcription regulation</keyword>
<dbReference type="InterPro" id="IPR005158">
    <property type="entry name" value="BTAD"/>
</dbReference>
<dbReference type="Pfam" id="PF13191">
    <property type="entry name" value="AAA_16"/>
    <property type="match status" value="1"/>
</dbReference>
<name>A0A2V4NH72_9ACTN</name>
<dbReference type="InterPro" id="IPR041664">
    <property type="entry name" value="AAA_16"/>
</dbReference>
<dbReference type="GO" id="GO:0003677">
    <property type="term" value="F:DNA binding"/>
    <property type="evidence" value="ECO:0007669"/>
    <property type="project" value="UniProtKB-UniRule"/>
</dbReference>
<dbReference type="SUPFAM" id="SSF46894">
    <property type="entry name" value="C-terminal effector domain of the bipartite response regulators"/>
    <property type="match status" value="1"/>
</dbReference>
<dbReference type="InterPro" id="IPR027417">
    <property type="entry name" value="P-loop_NTPase"/>
</dbReference>
<dbReference type="GO" id="GO:0043531">
    <property type="term" value="F:ADP binding"/>
    <property type="evidence" value="ECO:0007669"/>
    <property type="project" value="InterPro"/>
</dbReference>
<dbReference type="SMART" id="SM00028">
    <property type="entry name" value="TPR"/>
    <property type="match status" value="4"/>
</dbReference>
<dbReference type="PRINTS" id="PR00364">
    <property type="entry name" value="DISEASERSIST"/>
</dbReference>
<dbReference type="CDD" id="cd15831">
    <property type="entry name" value="BTAD"/>
    <property type="match status" value="1"/>
</dbReference>
<dbReference type="PROSITE" id="PS51755">
    <property type="entry name" value="OMPR_PHOB"/>
    <property type="match status" value="1"/>
</dbReference>
<dbReference type="SMART" id="SM01043">
    <property type="entry name" value="BTAD"/>
    <property type="match status" value="1"/>
</dbReference>
<dbReference type="Gene3D" id="1.25.40.10">
    <property type="entry name" value="Tetratricopeptide repeat domain"/>
    <property type="match status" value="2"/>
</dbReference>
<feature type="domain" description="OmpR/PhoB-type" evidence="9">
    <location>
        <begin position="1"/>
        <end position="98"/>
    </location>
</feature>
<evidence type="ECO:0000256" key="7">
    <source>
        <dbReference type="PROSITE-ProRule" id="PRU01091"/>
    </source>
</evidence>
<feature type="region of interest" description="Disordered" evidence="8">
    <location>
        <begin position="947"/>
        <end position="967"/>
    </location>
</feature>
<dbReference type="Proteomes" id="UP000248039">
    <property type="component" value="Unassembled WGS sequence"/>
</dbReference>
<dbReference type="SMART" id="SM00862">
    <property type="entry name" value="Trans_reg_C"/>
    <property type="match status" value="1"/>
</dbReference>
<sequence>MGRAGDMRYGVLGSFEVSSGDERVVVGRPRRLALLGYLLLNANRFVSTEQVVDALWGERPPASARGQVHTALSELRKVLGACGGDPLSSRSGAYRLAVGESAFDVTVFRRFVGQARGRFGAGDPQSAARLVREGLALWRGEALTGVEAAFAGPVRVRLEEERFAAHELLADADLALGRHHQLVPELTALLDAFPTREGVAERLMLALFRSDRPGDALAVFARVRARLAQELGIDPGEGLRTLQQQILNADPALKRQDPTGTAPPTGRTAPDPRGAPAQPVAASVGGPAQLPAATADFTGRQAELHTLTELLEAAAQGRAPRVAVVSGMGGVGKTALAVQAAEGMSHRFPDGQLYVDLHGFGAGRPRTAQDVLAGFLADLDPSNNSAIPEHPEDRAALLRSVLAERRVLLLLDNAHDAAQVLPFLPGTGHCAVIVTTRNTLTDLPGALHLFLDSLDVEEQRALLSRLCGPERIRQDPDGAMRLLAACAGLPLALRIIGARLASRPAWLPSVLVERLDSGPGRMRELTAGQLAVEATFDGSYTAMRDSEVEAEREAARAFRLLGLWPGQTLGVEAAAALLDRPAHRAAELLEALVDVHLLQTPAPMRYRFHDLLGEYAAEQVRREEPAGVRAAALLRSISWYTLALEDAFTAMNTGGQRPPALGVPCPAPVPRFRDNRDALHWCRQELPVLTEAIARAAHGPRPDLAWRLAVGLMGYAQTHSWAFDWEACLRTALRTAREHADPLGQAWTLRRLGAAHLLTARYEESVAALEAALVLFEELGDGASGASVLGSLSLATTDRDRSLAYARKAWEYYERTGDHRGRASALNSLAYALLLAEDYQGAEQRFQQALALARTESNLANTACMLANLGDALRGLGRQEEAFAALGEALEICEQLGDVVGTADLLDLTGRTHAHFGQWQQARTCFERILDLGRKYRLPDHVGKGRRGLDALPPARTDHWGSRKSAG</sequence>
<dbReference type="Pfam" id="PF00486">
    <property type="entry name" value="Trans_reg_C"/>
    <property type="match status" value="1"/>
</dbReference>
<feature type="region of interest" description="Disordered" evidence="8">
    <location>
        <begin position="250"/>
        <end position="283"/>
    </location>
</feature>
<evidence type="ECO:0000313" key="11">
    <source>
        <dbReference type="Proteomes" id="UP000248039"/>
    </source>
</evidence>
<dbReference type="Gene3D" id="1.10.10.10">
    <property type="entry name" value="Winged helix-like DNA-binding domain superfamily/Winged helix DNA-binding domain"/>
    <property type="match status" value="1"/>
</dbReference>
<dbReference type="InterPro" id="IPR001867">
    <property type="entry name" value="OmpR/PhoB-type_DNA-bd"/>
</dbReference>
<dbReference type="InterPro" id="IPR016032">
    <property type="entry name" value="Sig_transdc_resp-reg_C-effctor"/>
</dbReference>
<evidence type="ECO:0000256" key="8">
    <source>
        <dbReference type="SAM" id="MobiDB-lite"/>
    </source>
</evidence>
<evidence type="ECO:0000256" key="3">
    <source>
        <dbReference type="ARBA" id="ARBA00023015"/>
    </source>
</evidence>
<feature type="repeat" description="TPR" evidence="6">
    <location>
        <begin position="823"/>
        <end position="856"/>
    </location>
</feature>
<keyword evidence="6" id="KW-0802">TPR repeat</keyword>
<reference evidence="10 11" key="1">
    <citation type="submission" date="2018-03" db="EMBL/GenBank/DDBJ databases">
        <title>Bioinformatic expansion and discovery of thiopeptide antibiotics.</title>
        <authorList>
            <person name="Schwalen C.J."/>
            <person name="Hudson G.A."/>
            <person name="Mitchell D.A."/>
        </authorList>
    </citation>
    <scope>NUCLEOTIDE SEQUENCE [LARGE SCALE GENOMIC DNA]</scope>
    <source>
        <strain evidence="10 11">ATCC 21389</strain>
    </source>
</reference>
<comment type="similarity">
    <text evidence="1">Belongs to the AfsR/DnrI/RedD regulatory family.</text>
</comment>
<gene>
    <name evidence="10" type="ORF">C7C46_31800</name>
</gene>
<dbReference type="GO" id="GO:0000160">
    <property type="term" value="P:phosphorelay signal transduction system"/>
    <property type="evidence" value="ECO:0007669"/>
    <property type="project" value="UniProtKB-KW"/>
</dbReference>
<dbReference type="InterPro" id="IPR051677">
    <property type="entry name" value="AfsR-DnrI-RedD_regulator"/>
</dbReference>
<dbReference type="Pfam" id="PF13374">
    <property type="entry name" value="TPR_10"/>
    <property type="match status" value="1"/>
</dbReference>
<accession>A0A2V4NH72</accession>
<feature type="compositionally biased region" description="Low complexity" evidence="8">
    <location>
        <begin position="258"/>
        <end position="272"/>
    </location>
</feature>
<feature type="DNA-binding region" description="OmpR/PhoB-type" evidence="7">
    <location>
        <begin position="1"/>
        <end position="98"/>
    </location>
</feature>
<comment type="caution">
    <text evidence="10">The sequence shown here is derived from an EMBL/GenBank/DDBJ whole genome shotgun (WGS) entry which is preliminary data.</text>
</comment>
<protein>
    <submittedName>
        <fullName evidence="10">Regulator</fullName>
    </submittedName>
</protein>
<dbReference type="PANTHER" id="PTHR35807">
    <property type="entry name" value="TRANSCRIPTIONAL REGULATOR REDD-RELATED"/>
    <property type="match status" value="1"/>
</dbReference>
<keyword evidence="2" id="KW-0902">Two-component regulatory system</keyword>
<dbReference type="Pfam" id="PF13424">
    <property type="entry name" value="TPR_12"/>
    <property type="match status" value="1"/>
</dbReference>
<evidence type="ECO:0000313" key="10">
    <source>
        <dbReference type="EMBL" id="PYC66076.1"/>
    </source>
</evidence>
<evidence type="ECO:0000256" key="1">
    <source>
        <dbReference type="ARBA" id="ARBA00005820"/>
    </source>
</evidence>
<dbReference type="PROSITE" id="PS50005">
    <property type="entry name" value="TPR"/>
    <property type="match status" value="1"/>
</dbReference>
<keyword evidence="11" id="KW-1185">Reference proteome</keyword>
<dbReference type="InterPro" id="IPR036388">
    <property type="entry name" value="WH-like_DNA-bd_sf"/>
</dbReference>
<dbReference type="SUPFAM" id="SSF52540">
    <property type="entry name" value="P-loop containing nucleoside triphosphate hydrolases"/>
    <property type="match status" value="1"/>
</dbReference>